<accession>A0A9W9Y6N9</accession>
<protein>
    <submittedName>
        <fullName evidence="1">Uncharacterized protein</fullName>
    </submittedName>
</protein>
<sequence>MSLYPLYRCSDLKITSLCYGFSNNFSRKFILRSPSIGSESAEIFVVCQIVFDDLKYAKHIMTTEDIKESFVKISKFLEKSDTKVKI</sequence>
<evidence type="ECO:0000313" key="1">
    <source>
        <dbReference type="EMBL" id="KAJ7311008.1"/>
    </source>
</evidence>
<evidence type="ECO:0000313" key="2">
    <source>
        <dbReference type="Proteomes" id="UP001163046"/>
    </source>
</evidence>
<organism evidence="1 2">
    <name type="scientific">Desmophyllum pertusum</name>
    <dbReference type="NCBI Taxonomy" id="174260"/>
    <lineage>
        <taxon>Eukaryota</taxon>
        <taxon>Metazoa</taxon>
        <taxon>Cnidaria</taxon>
        <taxon>Anthozoa</taxon>
        <taxon>Hexacorallia</taxon>
        <taxon>Scleractinia</taxon>
        <taxon>Caryophylliina</taxon>
        <taxon>Caryophylliidae</taxon>
        <taxon>Desmophyllum</taxon>
    </lineage>
</organism>
<proteinExistence type="predicted"/>
<keyword evidence="2" id="KW-1185">Reference proteome</keyword>
<reference evidence="1" key="1">
    <citation type="submission" date="2023-01" db="EMBL/GenBank/DDBJ databases">
        <title>Genome assembly of the deep-sea coral Lophelia pertusa.</title>
        <authorList>
            <person name="Herrera S."/>
            <person name="Cordes E."/>
        </authorList>
    </citation>
    <scope>NUCLEOTIDE SEQUENCE</scope>
    <source>
        <strain evidence="1">USNM1676648</strain>
        <tissue evidence="1">Polyp</tissue>
    </source>
</reference>
<dbReference type="EMBL" id="MU828043">
    <property type="protein sequence ID" value="KAJ7311008.1"/>
    <property type="molecule type" value="Genomic_DNA"/>
</dbReference>
<gene>
    <name evidence="1" type="ORF">OS493_039961</name>
</gene>
<comment type="caution">
    <text evidence="1">The sequence shown here is derived from an EMBL/GenBank/DDBJ whole genome shotgun (WGS) entry which is preliminary data.</text>
</comment>
<name>A0A9W9Y6N9_9CNID</name>
<dbReference type="AlphaFoldDB" id="A0A9W9Y6N9"/>
<dbReference type="Proteomes" id="UP001163046">
    <property type="component" value="Unassembled WGS sequence"/>
</dbReference>